<name>A0A846RUR7_9MICC</name>
<comment type="caution">
    <text evidence="1">The sequence shown here is derived from an EMBL/GenBank/DDBJ whole genome shotgun (WGS) entry which is preliminary data.</text>
</comment>
<accession>A0A846RUR7</accession>
<dbReference type="Proteomes" id="UP000547458">
    <property type="component" value="Unassembled WGS sequence"/>
</dbReference>
<reference evidence="1 2" key="1">
    <citation type="submission" date="2020-03" db="EMBL/GenBank/DDBJ databases">
        <title>Sequencing the genomes of 1000 actinobacteria strains.</title>
        <authorList>
            <person name="Klenk H.-P."/>
        </authorList>
    </citation>
    <scope>NUCLEOTIDE SEQUENCE [LARGE SCALE GENOMIC DNA]</scope>
    <source>
        <strain evidence="1 2">DSM 16403</strain>
    </source>
</reference>
<dbReference type="EMBL" id="JAATJL010000001">
    <property type="protein sequence ID" value="NJC24314.1"/>
    <property type="molecule type" value="Genomic_DNA"/>
</dbReference>
<evidence type="ECO:0000313" key="1">
    <source>
        <dbReference type="EMBL" id="NJC24314.1"/>
    </source>
</evidence>
<gene>
    <name evidence="1" type="ORF">BJ994_003390</name>
</gene>
<evidence type="ECO:0000313" key="2">
    <source>
        <dbReference type="Proteomes" id="UP000547458"/>
    </source>
</evidence>
<organism evidence="1 2">
    <name type="scientific">Arthrobacter pigmenti</name>
    <dbReference type="NCBI Taxonomy" id="271432"/>
    <lineage>
        <taxon>Bacteria</taxon>
        <taxon>Bacillati</taxon>
        <taxon>Actinomycetota</taxon>
        <taxon>Actinomycetes</taxon>
        <taxon>Micrococcales</taxon>
        <taxon>Micrococcaceae</taxon>
        <taxon>Arthrobacter</taxon>
    </lineage>
</organism>
<proteinExistence type="predicted"/>
<sequence length="72" mass="8062">MTKNSWPERLMKATGKLRMVFGPADQGALGGPVQYVDDAAHRERQKQLQQWDVVRNSDGSTYLVSRVSDGRA</sequence>
<dbReference type="RefSeq" id="WP_167995582.1">
    <property type="nucleotide sequence ID" value="NZ_JAATJL010000001.1"/>
</dbReference>
<dbReference type="AlphaFoldDB" id="A0A846RUR7"/>
<protein>
    <submittedName>
        <fullName evidence="1">Uncharacterized protein</fullName>
    </submittedName>
</protein>
<keyword evidence="2" id="KW-1185">Reference proteome</keyword>